<dbReference type="OrthoDB" id="10596725at2759"/>
<dbReference type="InterPro" id="IPR001969">
    <property type="entry name" value="Aspartic_peptidase_AS"/>
</dbReference>
<dbReference type="RefSeq" id="XP_002772847.1">
    <property type="nucleotide sequence ID" value="XM_002772801.1"/>
</dbReference>
<dbReference type="Gene3D" id="2.40.70.10">
    <property type="entry name" value="Acid Proteases"/>
    <property type="match status" value="1"/>
</dbReference>
<dbReference type="PROSITE" id="PS00141">
    <property type="entry name" value="ASP_PROTEASE"/>
    <property type="match status" value="1"/>
</dbReference>
<dbReference type="Gene3D" id="4.10.60.10">
    <property type="entry name" value="Zinc finger, CCHC-type"/>
    <property type="match status" value="1"/>
</dbReference>
<organism evidence="2">
    <name type="scientific">Perkinsus marinus (strain ATCC 50983 / TXsc)</name>
    <dbReference type="NCBI Taxonomy" id="423536"/>
    <lineage>
        <taxon>Eukaryota</taxon>
        <taxon>Sar</taxon>
        <taxon>Alveolata</taxon>
        <taxon>Perkinsozoa</taxon>
        <taxon>Perkinsea</taxon>
        <taxon>Perkinsida</taxon>
        <taxon>Perkinsidae</taxon>
        <taxon>Perkinsus</taxon>
    </lineage>
</organism>
<evidence type="ECO:0008006" key="3">
    <source>
        <dbReference type="Google" id="ProtNLM"/>
    </source>
</evidence>
<name>C5LF25_PERM5</name>
<dbReference type="GO" id="GO:0008270">
    <property type="term" value="F:zinc ion binding"/>
    <property type="evidence" value="ECO:0007669"/>
    <property type="project" value="InterPro"/>
</dbReference>
<gene>
    <name evidence="1" type="ORF">Pmar_PMAR013363</name>
</gene>
<dbReference type="AlphaFoldDB" id="C5LF25"/>
<dbReference type="CDD" id="cd00303">
    <property type="entry name" value="retropepsin_like"/>
    <property type="match status" value="1"/>
</dbReference>
<dbReference type="EMBL" id="GG681406">
    <property type="protein sequence ID" value="EER04663.1"/>
    <property type="molecule type" value="Genomic_DNA"/>
</dbReference>
<dbReference type="InterPro" id="IPR021109">
    <property type="entry name" value="Peptidase_aspartic_dom_sf"/>
</dbReference>
<proteinExistence type="predicted"/>
<evidence type="ECO:0000313" key="2">
    <source>
        <dbReference type="Proteomes" id="UP000007800"/>
    </source>
</evidence>
<dbReference type="SUPFAM" id="SSF57756">
    <property type="entry name" value="Retrovirus zinc finger-like domains"/>
    <property type="match status" value="1"/>
</dbReference>
<dbReference type="InParanoid" id="C5LF25"/>
<dbReference type="GO" id="GO:0004190">
    <property type="term" value="F:aspartic-type endopeptidase activity"/>
    <property type="evidence" value="ECO:0007669"/>
    <property type="project" value="InterPro"/>
</dbReference>
<dbReference type="GeneID" id="9037795"/>
<dbReference type="Proteomes" id="UP000007800">
    <property type="component" value="Unassembled WGS sequence"/>
</dbReference>
<accession>C5LF25</accession>
<reference evidence="1 2" key="1">
    <citation type="submission" date="2008-07" db="EMBL/GenBank/DDBJ databases">
        <authorList>
            <person name="El-Sayed N."/>
            <person name="Caler E."/>
            <person name="Inman J."/>
            <person name="Amedeo P."/>
            <person name="Hass B."/>
            <person name="Wortman J."/>
        </authorList>
    </citation>
    <scope>NUCLEOTIDE SEQUENCE [LARGE SCALE GENOMIC DNA]</scope>
    <source>
        <strain evidence="2">ATCC 50983 / TXsc</strain>
    </source>
</reference>
<sequence>MLKRQISREARKVVHPVVVVNHEGLVPELHREIGNLLVSYGRGQTEKLSSFAQTFENAQEEARCLGSKTCRYCREHGHLIADCPKLAKPYQLRKSKDEVSEAALFDTGATFNYISSALLLSFNEVGHFYQLEKANHHSVSLADGSKVESDGSVKILVRYGGSQRMLLFHVVPSLSPRVVIGWEGIAALGLLIDAYRSDIVCSVEESDDSLQSPLLARMGLTDDDIIPKDQLINIQNMRQ</sequence>
<evidence type="ECO:0000313" key="1">
    <source>
        <dbReference type="EMBL" id="EER04663.1"/>
    </source>
</evidence>
<keyword evidence="2" id="KW-1185">Reference proteome</keyword>
<dbReference type="InterPro" id="IPR036875">
    <property type="entry name" value="Znf_CCHC_sf"/>
</dbReference>
<protein>
    <recommendedName>
        <fullName evidence="3">CCHC-type domain-containing protein</fullName>
    </recommendedName>
</protein>
<dbReference type="GO" id="GO:0006508">
    <property type="term" value="P:proteolysis"/>
    <property type="evidence" value="ECO:0007669"/>
    <property type="project" value="InterPro"/>
</dbReference>
<dbReference type="GO" id="GO:0003676">
    <property type="term" value="F:nucleic acid binding"/>
    <property type="evidence" value="ECO:0007669"/>
    <property type="project" value="InterPro"/>
</dbReference>